<dbReference type="AlphaFoldDB" id="A0A5D4H651"/>
<feature type="domain" description="Anti-sigma factor NepR" evidence="2">
    <location>
        <begin position="26"/>
        <end position="59"/>
    </location>
</feature>
<accession>A0A5D4H651</accession>
<feature type="region of interest" description="Disordered" evidence="1">
    <location>
        <begin position="1"/>
        <end position="28"/>
    </location>
</feature>
<evidence type="ECO:0000313" key="4">
    <source>
        <dbReference type="Proteomes" id="UP000323258"/>
    </source>
</evidence>
<evidence type="ECO:0000256" key="1">
    <source>
        <dbReference type="SAM" id="MobiDB-lite"/>
    </source>
</evidence>
<gene>
    <name evidence="3" type="ORF">FY036_03655</name>
</gene>
<dbReference type="RefSeq" id="WP_148913411.1">
    <property type="nucleotide sequence ID" value="NZ_VSZS01000054.1"/>
</dbReference>
<evidence type="ECO:0000313" key="3">
    <source>
        <dbReference type="EMBL" id="TYR34925.1"/>
    </source>
</evidence>
<dbReference type="EMBL" id="VSZS01000054">
    <property type="protein sequence ID" value="TYR34925.1"/>
    <property type="molecule type" value="Genomic_DNA"/>
</dbReference>
<dbReference type="OrthoDB" id="8454456at2"/>
<reference evidence="3 4" key="1">
    <citation type="submission" date="2019-08" db="EMBL/GenBank/DDBJ databases">
        <authorList>
            <person name="Seo Y.L."/>
        </authorList>
    </citation>
    <scope>NUCLEOTIDE SEQUENCE [LARGE SCALE GENOMIC DNA]</scope>
    <source>
        <strain evidence="3 4">MaA-C15</strain>
    </source>
</reference>
<name>A0A5D4H651_9HYPH</name>
<dbReference type="Pfam" id="PF18557">
    <property type="entry name" value="NepR"/>
    <property type="match status" value="1"/>
</dbReference>
<proteinExistence type="predicted"/>
<dbReference type="Proteomes" id="UP000323258">
    <property type="component" value="Unassembled WGS sequence"/>
</dbReference>
<keyword evidence="4" id="KW-1185">Reference proteome</keyword>
<sequence>MKPNMSAAAGGQGKAGNRSDTLGPNTEIGRKLKQYYDELVSDDVPDRFADLLKQLEDREEPSLSREPEREGK</sequence>
<reference evidence="3 4" key="2">
    <citation type="submission" date="2019-09" db="EMBL/GenBank/DDBJ databases">
        <title>Mesorhizobium sp. MaA-C15 isolated from Microcystis aeruginosa.</title>
        <authorList>
            <person name="Jeong S.E."/>
            <person name="Jin H.M."/>
            <person name="Jeon C.O."/>
        </authorList>
    </citation>
    <scope>NUCLEOTIDE SEQUENCE [LARGE SCALE GENOMIC DNA]</scope>
    <source>
        <strain evidence="3 4">MaA-C15</strain>
    </source>
</reference>
<protein>
    <recommendedName>
        <fullName evidence="2">Anti-sigma factor NepR domain-containing protein</fullName>
    </recommendedName>
</protein>
<organism evidence="3 4">
    <name type="scientific">Neoaquamicrobium microcysteis</name>
    <dbReference type="NCBI Taxonomy" id="2682781"/>
    <lineage>
        <taxon>Bacteria</taxon>
        <taxon>Pseudomonadati</taxon>
        <taxon>Pseudomonadota</taxon>
        <taxon>Alphaproteobacteria</taxon>
        <taxon>Hyphomicrobiales</taxon>
        <taxon>Phyllobacteriaceae</taxon>
        <taxon>Neoaquamicrobium</taxon>
    </lineage>
</organism>
<dbReference type="InterPro" id="IPR041649">
    <property type="entry name" value="NepR"/>
</dbReference>
<evidence type="ECO:0000259" key="2">
    <source>
        <dbReference type="Pfam" id="PF18557"/>
    </source>
</evidence>
<comment type="caution">
    <text evidence="3">The sequence shown here is derived from an EMBL/GenBank/DDBJ whole genome shotgun (WGS) entry which is preliminary data.</text>
</comment>